<dbReference type="HOGENOM" id="CLU_104233_0_0_1"/>
<name>G3T578_LOXAF</name>
<dbReference type="Pfam" id="PF15817">
    <property type="entry name" value="TMEM40"/>
    <property type="match status" value="1"/>
</dbReference>
<reference evidence="3" key="3">
    <citation type="submission" date="2025-09" db="UniProtKB">
        <authorList>
            <consortium name="Ensembl"/>
        </authorList>
    </citation>
    <scope>IDENTIFICATION</scope>
    <source>
        <strain evidence="3">Isolate ISIS603380</strain>
    </source>
</reference>
<dbReference type="Ensembl" id="ENSLAFT00000010232.3">
    <property type="protein sequence ID" value="ENSLAFP00000008571.3"/>
    <property type="gene ID" value="ENSLAFG00000010230.3"/>
</dbReference>
<organism evidence="3 4">
    <name type="scientific">Loxodonta africana</name>
    <name type="common">African elephant</name>
    <dbReference type="NCBI Taxonomy" id="9785"/>
    <lineage>
        <taxon>Eukaryota</taxon>
        <taxon>Metazoa</taxon>
        <taxon>Chordata</taxon>
        <taxon>Craniata</taxon>
        <taxon>Vertebrata</taxon>
        <taxon>Euteleostomi</taxon>
        <taxon>Mammalia</taxon>
        <taxon>Eutheria</taxon>
        <taxon>Afrotheria</taxon>
        <taxon>Proboscidea</taxon>
        <taxon>Elephantidae</taxon>
        <taxon>Loxodonta</taxon>
    </lineage>
</organism>
<keyword evidence="2" id="KW-1133">Transmembrane helix</keyword>
<feature type="transmembrane region" description="Helical" evidence="2">
    <location>
        <begin position="162"/>
        <end position="182"/>
    </location>
</feature>
<dbReference type="PANTHER" id="PTHR16108">
    <property type="match status" value="1"/>
</dbReference>
<keyword evidence="4" id="KW-1185">Reference proteome</keyword>
<accession>G3T578</accession>
<keyword evidence="2" id="KW-0472">Membrane</keyword>
<evidence type="ECO:0000256" key="1">
    <source>
        <dbReference type="SAM" id="MobiDB-lite"/>
    </source>
</evidence>
<dbReference type="AlphaFoldDB" id="G3T578"/>
<evidence type="ECO:0000313" key="4">
    <source>
        <dbReference type="Proteomes" id="UP000007646"/>
    </source>
</evidence>
<proteinExistence type="predicted"/>
<protein>
    <submittedName>
        <fullName evidence="3">Transmembrane protein 40</fullName>
    </submittedName>
</protein>
<reference evidence="3" key="2">
    <citation type="submission" date="2025-08" db="UniProtKB">
        <authorList>
            <consortium name="Ensembl"/>
        </authorList>
    </citation>
    <scope>IDENTIFICATION</scope>
    <source>
        <strain evidence="3">Isolate ISIS603380</strain>
    </source>
</reference>
<feature type="compositionally biased region" description="Polar residues" evidence="1">
    <location>
        <begin position="1"/>
        <end position="11"/>
    </location>
</feature>
<dbReference type="InterPro" id="IPR026181">
    <property type="entry name" value="TMEM40"/>
</dbReference>
<dbReference type="eggNOG" id="ENOG502SRH1">
    <property type="taxonomic scope" value="Eukaryota"/>
</dbReference>
<dbReference type="GeneTree" id="ENSGT00390000017530"/>
<feature type="compositionally biased region" description="Basic residues" evidence="1">
    <location>
        <begin position="82"/>
        <end position="92"/>
    </location>
</feature>
<sequence>METSESSSQTQDHNRVPRETEDLDYGDTNFHEQDRETGLFSQELNEKDKSSSSSSCSSSGIEAQLPSQCSPSKGSGEDQHPRVTRKHRRRLVAGHPHRDSSPGAEHVQPDVSKDGLQLYEGAPGEMVPSGESGLRRRGSDPASGEVEASPLRRLNIKKDDEFFHFVLLCFAIGALLVCYHYYADWFISFGVGLITFASLETVGIYFGLVYRIHSVLNGFIPLFQKFRVLGFRRTD</sequence>
<dbReference type="PANTHER" id="PTHR16108:SF2">
    <property type="entry name" value="TRANSMEMBRANE PROTEIN 40"/>
    <property type="match status" value="1"/>
</dbReference>
<reference evidence="3 4" key="1">
    <citation type="submission" date="2009-06" db="EMBL/GenBank/DDBJ databases">
        <title>The Genome Sequence of Loxodonta africana (African elephant).</title>
        <authorList>
            <person name="Di Palma F."/>
            <person name="Heiman D."/>
            <person name="Young S."/>
            <person name="Johnson J."/>
            <person name="Lander E.S."/>
            <person name="Lindblad-Toh K."/>
        </authorList>
    </citation>
    <scope>NUCLEOTIDE SEQUENCE [LARGE SCALE GENOMIC DNA]</scope>
    <source>
        <strain evidence="3 4">Isolate ISIS603380</strain>
    </source>
</reference>
<feature type="region of interest" description="Disordered" evidence="1">
    <location>
        <begin position="1"/>
        <end position="145"/>
    </location>
</feature>
<dbReference type="OMA" id="NDEDQHP"/>
<dbReference type="InParanoid" id="G3T578"/>
<keyword evidence="2" id="KW-0812">Transmembrane</keyword>
<dbReference type="Proteomes" id="UP000007646">
    <property type="component" value="Unassembled WGS sequence"/>
</dbReference>
<evidence type="ECO:0000313" key="3">
    <source>
        <dbReference type="Ensembl" id="ENSLAFP00000008571.3"/>
    </source>
</evidence>
<gene>
    <name evidence="3" type="primary">TMEM40</name>
</gene>
<evidence type="ECO:0000256" key="2">
    <source>
        <dbReference type="SAM" id="Phobius"/>
    </source>
</evidence>